<gene>
    <name evidence="2" type="ordered locus">gll3639</name>
</gene>
<evidence type="ECO:0000313" key="2">
    <source>
        <dbReference type="EMBL" id="BAC91580.1"/>
    </source>
</evidence>
<dbReference type="OrthoDB" id="9851034at2"/>
<dbReference type="KEGG" id="gvi:gll3639"/>
<name>Q7NF87_GLOVI</name>
<feature type="signal peptide" evidence="1">
    <location>
        <begin position="1"/>
        <end position="27"/>
    </location>
</feature>
<keyword evidence="1" id="KW-0732">Signal</keyword>
<proteinExistence type="predicted"/>
<feature type="chain" id="PRO_5004291821" evidence="1">
    <location>
        <begin position="28"/>
        <end position="166"/>
    </location>
</feature>
<dbReference type="HOGENOM" id="CLU_1600369_0_0_3"/>
<reference evidence="2 3" key="1">
    <citation type="journal article" date="2003" name="DNA Res.">
        <title>Complete genome structure of Gloeobacter violaceus PCC 7421, a cyanobacterium that lacks thylakoids.</title>
        <authorList>
            <person name="Nakamura Y."/>
            <person name="Kaneko T."/>
            <person name="Sato S."/>
            <person name="Mimuro M."/>
            <person name="Miyashita H."/>
            <person name="Tsuchiya T."/>
            <person name="Sasamoto S."/>
            <person name="Watanabe A."/>
            <person name="Kawashima K."/>
            <person name="Kishida Y."/>
            <person name="Kiyokawa C."/>
            <person name="Kohara M."/>
            <person name="Matsumoto M."/>
            <person name="Matsuno A."/>
            <person name="Nakazaki N."/>
            <person name="Shimpo S."/>
            <person name="Takeuchi C."/>
            <person name="Yamada M."/>
            <person name="Tabata S."/>
        </authorList>
    </citation>
    <scope>NUCLEOTIDE SEQUENCE [LARGE SCALE GENOMIC DNA]</scope>
    <source>
        <strain evidence="3">ATCC 29082 / PCC 7421</strain>
    </source>
</reference>
<dbReference type="AlphaFoldDB" id="Q7NF87"/>
<dbReference type="EMBL" id="BA000045">
    <property type="protein sequence ID" value="BAC91580.1"/>
    <property type="molecule type" value="Genomic_DNA"/>
</dbReference>
<evidence type="ECO:0000256" key="1">
    <source>
        <dbReference type="SAM" id="SignalP"/>
    </source>
</evidence>
<dbReference type="Proteomes" id="UP000000557">
    <property type="component" value="Chromosome"/>
</dbReference>
<dbReference type="RefSeq" id="WP_011143628.1">
    <property type="nucleotide sequence ID" value="NC_005125.1"/>
</dbReference>
<protein>
    <submittedName>
        <fullName evidence="2">Gll3639 protein</fullName>
    </submittedName>
</protein>
<dbReference type="InParanoid" id="Q7NF87"/>
<keyword evidence="3" id="KW-1185">Reference proteome</keyword>
<dbReference type="EnsemblBacteria" id="BAC91580">
    <property type="protein sequence ID" value="BAC91580"/>
    <property type="gene ID" value="BAC91580"/>
</dbReference>
<accession>Q7NF87</accession>
<evidence type="ECO:0000313" key="3">
    <source>
        <dbReference type="Proteomes" id="UP000000557"/>
    </source>
</evidence>
<reference evidence="2 3" key="2">
    <citation type="journal article" date="2003" name="DNA Res.">
        <title>Complete genome structure of Gloeobacter violaceus PCC 7421, a cyanobacterium that lacks thylakoids (supplement).</title>
        <authorList>
            <person name="Nakamura Y."/>
            <person name="Kaneko T."/>
            <person name="Sato S."/>
            <person name="Mimuro M."/>
            <person name="Miyashita H."/>
            <person name="Tsuchiya T."/>
            <person name="Sasamoto S."/>
            <person name="Watanabe A."/>
            <person name="Kawashima K."/>
            <person name="Kishida Y."/>
            <person name="Kiyokawa C."/>
            <person name="Kohara M."/>
            <person name="Matsumoto M."/>
            <person name="Matsuno A."/>
            <person name="Nakazaki N."/>
            <person name="Shimpo S."/>
            <person name="Takeuchi C."/>
            <person name="Yamada M."/>
            <person name="Tabata S."/>
        </authorList>
    </citation>
    <scope>NUCLEOTIDE SEQUENCE [LARGE SCALE GENOMIC DNA]</scope>
    <source>
        <strain evidence="3">ATCC 29082 / PCC 7421</strain>
    </source>
</reference>
<sequence length="166" mass="17782">MIQPIDIKNTGLGFCLLVLAAALPALAEPPARSTVAKSSPSAPLLVRYKLSGGRCQDGPCQSTYLIDRSGHIQFTDRSGKTVEKSMSQADLAALLEQINAADYPQIRSNRTDGECPSASDGQDASYTFYTNQGSQSISNCAIKIDPASAPFARLQEILSRYLPEAQ</sequence>
<organism evidence="2 3">
    <name type="scientific">Gloeobacter violaceus (strain ATCC 29082 / PCC 7421)</name>
    <dbReference type="NCBI Taxonomy" id="251221"/>
    <lineage>
        <taxon>Bacteria</taxon>
        <taxon>Bacillati</taxon>
        <taxon>Cyanobacteriota</taxon>
        <taxon>Cyanophyceae</taxon>
        <taxon>Gloeobacterales</taxon>
        <taxon>Gloeobacteraceae</taxon>
        <taxon>Gloeobacter</taxon>
    </lineage>
</organism>